<dbReference type="SMART" id="SM00382">
    <property type="entry name" value="AAA"/>
    <property type="match status" value="1"/>
</dbReference>
<reference evidence="11" key="2">
    <citation type="submission" date="2024-10" db="UniProtKB">
        <authorList>
            <consortium name="EnsemblProtists"/>
        </authorList>
    </citation>
    <scope>IDENTIFICATION</scope>
</reference>
<keyword evidence="5" id="KW-0067">ATP-binding</keyword>
<evidence type="ECO:0000259" key="9">
    <source>
        <dbReference type="PROSITE" id="PS50893"/>
    </source>
</evidence>
<feature type="transmembrane region" description="Helical" evidence="8">
    <location>
        <begin position="77"/>
        <end position="96"/>
    </location>
</feature>
<dbReference type="EnsemblProtists" id="EOD16285">
    <property type="protein sequence ID" value="EOD16285"/>
    <property type="gene ID" value="EMIHUDRAFT_66117"/>
</dbReference>
<organism evidence="11 12">
    <name type="scientific">Emiliania huxleyi (strain CCMP1516)</name>
    <dbReference type="NCBI Taxonomy" id="280463"/>
    <lineage>
        <taxon>Eukaryota</taxon>
        <taxon>Haptista</taxon>
        <taxon>Haptophyta</taxon>
        <taxon>Prymnesiophyceae</taxon>
        <taxon>Isochrysidales</taxon>
        <taxon>Noelaerhabdaceae</taxon>
        <taxon>Emiliania</taxon>
    </lineage>
</organism>
<evidence type="ECO:0000256" key="8">
    <source>
        <dbReference type="SAM" id="Phobius"/>
    </source>
</evidence>
<feature type="domain" description="ABC transporter" evidence="9">
    <location>
        <begin position="357"/>
        <end position="574"/>
    </location>
</feature>
<dbReference type="GO" id="GO:0005524">
    <property type="term" value="F:ATP binding"/>
    <property type="evidence" value="ECO:0007669"/>
    <property type="project" value="UniProtKB-KW"/>
</dbReference>
<comment type="similarity">
    <text evidence="1">Belongs to the ABC transporter superfamily. ABCD family. Peroxisomal fatty acyl CoA transporter (TC 3.A.1.203) subfamily.</text>
</comment>
<dbReference type="Pfam" id="PF06472">
    <property type="entry name" value="ABC_membrane_2"/>
    <property type="match status" value="1"/>
</dbReference>
<dbReference type="PROSITE" id="PS00211">
    <property type="entry name" value="ABC_TRANSPORTER_1"/>
    <property type="match status" value="1"/>
</dbReference>
<evidence type="ECO:0000256" key="7">
    <source>
        <dbReference type="ARBA" id="ARBA00023136"/>
    </source>
</evidence>
<evidence type="ECO:0000313" key="11">
    <source>
        <dbReference type="EnsemblProtists" id="EOD16285"/>
    </source>
</evidence>
<dbReference type="GeneID" id="17262445"/>
<dbReference type="InterPro" id="IPR036640">
    <property type="entry name" value="ABC1_TM_sf"/>
</dbReference>
<keyword evidence="4" id="KW-0547">Nucleotide-binding</keyword>
<evidence type="ECO:0000259" key="10">
    <source>
        <dbReference type="PROSITE" id="PS50929"/>
    </source>
</evidence>
<dbReference type="PANTHER" id="PTHR11384">
    <property type="entry name" value="ATP-BINDING CASSETTE, SUB-FAMILY D MEMBER"/>
    <property type="match status" value="1"/>
</dbReference>
<dbReference type="PROSITE" id="PS00675">
    <property type="entry name" value="SIGMA54_INTERACT_1"/>
    <property type="match status" value="1"/>
</dbReference>
<feature type="domain" description="ABC transmembrane type-1" evidence="10">
    <location>
        <begin position="38"/>
        <end position="321"/>
    </location>
</feature>
<dbReference type="Gene3D" id="1.20.1560.10">
    <property type="entry name" value="ABC transporter type 1, transmembrane domain"/>
    <property type="match status" value="1"/>
</dbReference>
<keyword evidence="12" id="KW-1185">Reference proteome</keyword>
<dbReference type="HOGENOM" id="CLU_007587_6_0_1"/>
<evidence type="ECO:0000256" key="6">
    <source>
        <dbReference type="ARBA" id="ARBA00022989"/>
    </source>
</evidence>
<dbReference type="InterPro" id="IPR003593">
    <property type="entry name" value="AAA+_ATPase"/>
</dbReference>
<dbReference type="GO" id="GO:0016887">
    <property type="term" value="F:ATP hydrolysis activity"/>
    <property type="evidence" value="ECO:0007669"/>
    <property type="project" value="InterPro"/>
</dbReference>
<keyword evidence="2" id="KW-0813">Transport</keyword>
<dbReference type="OMA" id="VTICAMA"/>
<dbReference type="Pfam" id="PF00005">
    <property type="entry name" value="ABC_tran"/>
    <property type="match status" value="1"/>
</dbReference>
<evidence type="ECO:0000256" key="2">
    <source>
        <dbReference type="ARBA" id="ARBA00022448"/>
    </source>
</evidence>
<dbReference type="PaxDb" id="2903-EOD16285"/>
<dbReference type="GO" id="GO:0140359">
    <property type="term" value="F:ABC-type transporter activity"/>
    <property type="evidence" value="ECO:0007669"/>
    <property type="project" value="InterPro"/>
</dbReference>
<dbReference type="InterPro" id="IPR017871">
    <property type="entry name" value="ABC_transporter-like_CS"/>
</dbReference>
<dbReference type="SUPFAM" id="SSF52540">
    <property type="entry name" value="P-loop containing nucleoside triphosphate hydrolases"/>
    <property type="match status" value="1"/>
</dbReference>
<evidence type="ECO:0008006" key="13">
    <source>
        <dbReference type="Google" id="ProtNLM"/>
    </source>
</evidence>
<keyword evidence="3 8" id="KW-0812">Transmembrane</keyword>
<evidence type="ECO:0000256" key="4">
    <source>
        <dbReference type="ARBA" id="ARBA00022741"/>
    </source>
</evidence>
<name>A0A0D3IYF0_EMIH1</name>
<dbReference type="InterPro" id="IPR011527">
    <property type="entry name" value="ABC1_TM_dom"/>
</dbReference>
<dbReference type="SUPFAM" id="SSF90123">
    <property type="entry name" value="ABC transporter transmembrane region"/>
    <property type="match status" value="1"/>
</dbReference>
<dbReference type="InterPro" id="IPR003439">
    <property type="entry name" value="ABC_transporter-like_ATP-bd"/>
</dbReference>
<evidence type="ECO:0000256" key="5">
    <source>
        <dbReference type="ARBA" id="ARBA00022840"/>
    </source>
</evidence>
<dbReference type="PANTHER" id="PTHR11384:SF59">
    <property type="entry name" value="LYSOSOMAL COBALAMIN TRANSPORTER ABCD4"/>
    <property type="match status" value="1"/>
</dbReference>
<sequence>MASDEDDQRVPLKEQLRLFRRLAVPYFEQAEGAKLQFALLLLLVLIDAGVSVVFSYVGRDFYSALSAKDQALFIEKTANFAVGLAVATPLTVLFRFQRSRLALNWRAWMTTELARQYCTDQTFYQIELDPRVDNPDQRLTEDIKAFTAVSLDFGIDLMTSVIDLVSFSGILYSIYPELFYVIFAYATFGTLTTLQLGKTLVGQNAQVLLREANLRYSLVRLRENAESIAFYGGEAQEAREVRDRLEGAVEGRRAVLGTQRNLEFFTTAYRYAIQILPVLVVSPLYFAGTIELGVITQSSGAFNSILDDLSLIVNEFEGISRFSAGLRRLTAFGDSAAPSTPPVPAPPSPSPLPFRALAIDDLSLLTPDGSRLLFANVSLTVRCGEHLLVTGQSGAGKSSMLRAIAGLWTRGSGIVTRPLTADTMFLPQRPYCALGSLRQQLVYPRPLEEWSGAEWTGTDDALLRALGEVQLTRLASEGTAGLDAVRDWADELSLGEQQRLSIARVLLRKPRLAILDEATSALDLENEALLYNALGQLEGLTYLSVGHRPSLLNFHASRLRLYGVERTPCYAVETIG</sequence>
<evidence type="ECO:0000313" key="12">
    <source>
        <dbReference type="Proteomes" id="UP000013827"/>
    </source>
</evidence>
<dbReference type="PROSITE" id="PS50893">
    <property type="entry name" value="ABC_TRANSPORTER_2"/>
    <property type="match status" value="1"/>
</dbReference>
<proteinExistence type="inferred from homology"/>
<dbReference type="InterPro" id="IPR025662">
    <property type="entry name" value="Sigma_54_int_dom_ATP-bd_1"/>
</dbReference>
<feature type="transmembrane region" description="Helical" evidence="8">
    <location>
        <begin position="37"/>
        <end position="57"/>
    </location>
</feature>
<protein>
    <recommendedName>
        <fullName evidence="13">ABC transporter</fullName>
    </recommendedName>
</protein>
<dbReference type="Gene3D" id="3.40.50.300">
    <property type="entry name" value="P-loop containing nucleotide triphosphate hydrolases"/>
    <property type="match status" value="1"/>
</dbReference>
<dbReference type="Proteomes" id="UP000013827">
    <property type="component" value="Unassembled WGS sequence"/>
</dbReference>
<evidence type="ECO:0000256" key="1">
    <source>
        <dbReference type="ARBA" id="ARBA00008575"/>
    </source>
</evidence>
<evidence type="ECO:0000256" key="3">
    <source>
        <dbReference type="ARBA" id="ARBA00022692"/>
    </source>
</evidence>
<dbReference type="PROSITE" id="PS50929">
    <property type="entry name" value="ABC_TM1F"/>
    <property type="match status" value="1"/>
</dbReference>
<dbReference type="KEGG" id="ehx:EMIHUDRAFT_66117"/>
<keyword evidence="7 8" id="KW-0472">Membrane</keyword>
<dbReference type="InterPro" id="IPR027417">
    <property type="entry name" value="P-loop_NTPase"/>
</dbReference>
<reference evidence="12" key="1">
    <citation type="journal article" date="2013" name="Nature">
        <title>Pan genome of the phytoplankton Emiliania underpins its global distribution.</title>
        <authorList>
            <person name="Read B.A."/>
            <person name="Kegel J."/>
            <person name="Klute M.J."/>
            <person name="Kuo A."/>
            <person name="Lefebvre S.C."/>
            <person name="Maumus F."/>
            <person name="Mayer C."/>
            <person name="Miller J."/>
            <person name="Monier A."/>
            <person name="Salamov A."/>
            <person name="Young J."/>
            <person name="Aguilar M."/>
            <person name="Claverie J.M."/>
            <person name="Frickenhaus S."/>
            <person name="Gonzalez K."/>
            <person name="Herman E.K."/>
            <person name="Lin Y.C."/>
            <person name="Napier J."/>
            <person name="Ogata H."/>
            <person name="Sarno A.F."/>
            <person name="Shmutz J."/>
            <person name="Schroeder D."/>
            <person name="de Vargas C."/>
            <person name="Verret F."/>
            <person name="von Dassow P."/>
            <person name="Valentin K."/>
            <person name="Van de Peer Y."/>
            <person name="Wheeler G."/>
            <person name="Dacks J.B."/>
            <person name="Delwiche C.F."/>
            <person name="Dyhrman S.T."/>
            <person name="Glockner G."/>
            <person name="John U."/>
            <person name="Richards T."/>
            <person name="Worden A.Z."/>
            <person name="Zhang X."/>
            <person name="Grigoriev I.V."/>
            <person name="Allen A.E."/>
            <person name="Bidle K."/>
            <person name="Borodovsky M."/>
            <person name="Bowler C."/>
            <person name="Brownlee C."/>
            <person name="Cock J.M."/>
            <person name="Elias M."/>
            <person name="Gladyshev V.N."/>
            <person name="Groth M."/>
            <person name="Guda C."/>
            <person name="Hadaegh A."/>
            <person name="Iglesias-Rodriguez M.D."/>
            <person name="Jenkins J."/>
            <person name="Jones B.M."/>
            <person name="Lawson T."/>
            <person name="Leese F."/>
            <person name="Lindquist E."/>
            <person name="Lobanov A."/>
            <person name="Lomsadze A."/>
            <person name="Malik S.B."/>
            <person name="Marsh M.E."/>
            <person name="Mackinder L."/>
            <person name="Mock T."/>
            <person name="Mueller-Roeber B."/>
            <person name="Pagarete A."/>
            <person name="Parker M."/>
            <person name="Probert I."/>
            <person name="Quesneville H."/>
            <person name="Raines C."/>
            <person name="Rensing S.A."/>
            <person name="Riano-Pachon D.M."/>
            <person name="Richier S."/>
            <person name="Rokitta S."/>
            <person name="Shiraiwa Y."/>
            <person name="Soanes D.M."/>
            <person name="van der Giezen M."/>
            <person name="Wahlund T.M."/>
            <person name="Williams B."/>
            <person name="Wilson W."/>
            <person name="Wolfe G."/>
            <person name="Wurch L.L."/>
        </authorList>
    </citation>
    <scope>NUCLEOTIDE SEQUENCE</scope>
</reference>
<dbReference type="RefSeq" id="XP_005768714.1">
    <property type="nucleotide sequence ID" value="XM_005768657.1"/>
</dbReference>
<dbReference type="eggNOG" id="KOG0060">
    <property type="taxonomic scope" value="Eukaryota"/>
</dbReference>
<dbReference type="AlphaFoldDB" id="A0A0D3IYF0"/>
<dbReference type="CDD" id="cd03223">
    <property type="entry name" value="ABCD_peroxisomal_ALDP"/>
    <property type="match status" value="1"/>
</dbReference>
<dbReference type="STRING" id="2903.R1DP74"/>
<dbReference type="GO" id="GO:0016020">
    <property type="term" value="C:membrane"/>
    <property type="evidence" value="ECO:0007669"/>
    <property type="project" value="InterPro"/>
</dbReference>
<accession>A0A0D3IYF0</accession>
<keyword evidence="6 8" id="KW-1133">Transmembrane helix</keyword>
<dbReference type="InterPro" id="IPR050835">
    <property type="entry name" value="ABC_transporter_sub-D"/>
</dbReference>